<evidence type="ECO:0000256" key="1">
    <source>
        <dbReference type="SAM" id="MobiDB-lite"/>
    </source>
</evidence>
<keyword evidence="3" id="KW-1185">Reference proteome</keyword>
<feature type="compositionally biased region" description="Basic and acidic residues" evidence="1">
    <location>
        <begin position="84"/>
        <end position="95"/>
    </location>
</feature>
<feature type="compositionally biased region" description="Polar residues" evidence="1">
    <location>
        <begin position="181"/>
        <end position="195"/>
    </location>
</feature>
<name>A0AAE2CSW8_9LAMI</name>
<feature type="compositionally biased region" description="Basic and acidic residues" evidence="1">
    <location>
        <begin position="19"/>
        <end position="30"/>
    </location>
</feature>
<gene>
    <name evidence="2" type="ORF">Salat_1093300</name>
</gene>
<dbReference type="Proteomes" id="UP001293254">
    <property type="component" value="Unassembled WGS sequence"/>
</dbReference>
<feature type="region of interest" description="Disordered" evidence="1">
    <location>
        <begin position="1"/>
        <end position="321"/>
    </location>
</feature>
<reference evidence="2" key="2">
    <citation type="journal article" date="2024" name="Plant">
        <title>Genomic evolution and insights into agronomic trait innovations of Sesamum species.</title>
        <authorList>
            <person name="Miao H."/>
            <person name="Wang L."/>
            <person name="Qu L."/>
            <person name="Liu H."/>
            <person name="Sun Y."/>
            <person name="Le M."/>
            <person name="Wang Q."/>
            <person name="Wei S."/>
            <person name="Zheng Y."/>
            <person name="Lin W."/>
            <person name="Duan Y."/>
            <person name="Cao H."/>
            <person name="Xiong S."/>
            <person name="Wang X."/>
            <person name="Wei L."/>
            <person name="Li C."/>
            <person name="Ma Q."/>
            <person name="Ju M."/>
            <person name="Zhao R."/>
            <person name="Li G."/>
            <person name="Mu C."/>
            <person name="Tian Q."/>
            <person name="Mei H."/>
            <person name="Zhang T."/>
            <person name="Gao T."/>
            <person name="Zhang H."/>
        </authorList>
    </citation>
    <scope>NUCLEOTIDE SEQUENCE</scope>
    <source>
        <strain evidence="2">3651</strain>
    </source>
</reference>
<feature type="compositionally biased region" description="Polar residues" evidence="1">
    <location>
        <begin position="270"/>
        <end position="289"/>
    </location>
</feature>
<dbReference type="EMBL" id="JACGWO010000003">
    <property type="protein sequence ID" value="KAK4433310.1"/>
    <property type="molecule type" value="Genomic_DNA"/>
</dbReference>
<dbReference type="PRINTS" id="PR01217">
    <property type="entry name" value="PRICHEXTENSN"/>
</dbReference>
<feature type="compositionally biased region" description="Polar residues" evidence="1">
    <location>
        <begin position="157"/>
        <end position="166"/>
    </location>
</feature>
<proteinExistence type="predicted"/>
<feature type="compositionally biased region" description="Basic and acidic residues" evidence="1">
    <location>
        <begin position="112"/>
        <end position="137"/>
    </location>
</feature>
<sequence>MGINTTYQGFPRRQTTAEAHNETTLGDRRSPSSMVSLDEGFTKLENEQYGPWMSAPNPRTPFRRPGEQTAAGGIPSHGGGTRHLNGERGWARRGGDIFSAPSMMHSGNRVLGDADPRDTITAEKWGHARSGEQRDSTKATSTYPRHGPQRYPLTPPLTATTHNNIQPAQPPKSPTPPLNFGSPSPQSESTQSDTHIPQPKPNPQIHPNRPHPLPEPQPTLEPIFTFAAKSSPKITTPPPPTNPDLPATATSASRAPSPPWDACLVKGTPPQHNNHPQSQSLIASPSTPLTAGAVSDQGAAHHTPQWPTPAYTQPQSPPTPR</sequence>
<evidence type="ECO:0000313" key="2">
    <source>
        <dbReference type="EMBL" id="KAK4433310.1"/>
    </source>
</evidence>
<comment type="caution">
    <text evidence="2">The sequence shown here is derived from an EMBL/GenBank/DDBJ whole genome shotgun (WGS) entry which is preliminary data.</text>
</comment>
<feature type="compositionally biased region" description="Pro residues" evidence="1">
    <location>
        <begin position="198"/>
        <end position="219"/>
    </location>
</feature>
<feature type="compositionally biased region" description="Polar residues" evidence="1">
    <location>
        <begin position="1"/>
        <end position="18"/>
    </location>
</feature>
<evidence type="ECO:0000313" key="3">
    <source>
        <dbReference type="Proteomes" id="UP001293254"/>
    </source>
</evidence>
<dbReference type="AlphaFoldDB" id="A0AAE2CSW8"/>
<feature type="compositionally biased region" description="Pro residues" evidence="1">
    <location>
        <begin position="168"/>
        <end position="177"/>
    </location>
</feature>
<accession>A0AAE2CSW8</accession>
<protein>
    <submittedName>
        <fullName evidence="2">Uncharacterized protein</fullName>
    </submittedName>
</protein>
<feature type="compositionally biased region" description="Low complexity" evidence="1">
    <location>
        <begin position="244"/>
        <end position="255"/>
    </location>
</feature>
<reference evidence="2" key="1">
    <citation type="submission" date="2020-06" db="EMBL/GenBank/DDBJ databases">
        <authorList>
            <person name="Li T."/>
            <person name="Hu X."/>
            <person name="Zhang T."/>
            <person name="Song X."/>
            <person name="Zhang H."/>
            <person name="Dai N."/>
            <person name="Sheng W."/>
            <person name="Hou X."/>
            <person name="Wei L."/>
        </authorList>
    </citation>
    <scope>NUCLEOTIDE SEQUENCE</scope>
    <source>
        <strain evidence="2">3651</strain>
        <tissue evidence="2">Leaf</tissue>
    </source>
</reference>
<organism evidence="2 3">
    <name type="scientific">Sesamum alatum</name>
    <dbReference type="NCBI Taxonomy" id="300844"/>
    <lineage>
        <taxon>Eukaryota</taxon>
        <taxon>Viridiplantae</taxon>
        <taxon>Streptophyta</taxon>
        <taxon>Embryophyta</taxon>
        <taxon>Tracheophyta</taxon>
        <taxon>Spermatophyta</taxon>
        <taxon>Magnoliopsida</taxon>
        <taxon>eudicotyledons</taxon>
        <taxon>Gunneridae</taxon>
        <taxon>Pentapetalae</taxon>
        <taxon>asterids</taxon>
        <taxon>lamiids</taxon>
        <taxon>Lamiales</taxon>
        <taxon>Pedaliaceae</taxon>
        <taxon>Sesamum</taxon>
    </lineage>
</organism>